<protein>
    <submittedName>
        <fullName evidence="4">YafY family transcriptional regulator</fullName>
    </submittedName>
</protein>
<gene>
    <name evidence="4" type="ORF">EZE20_17385</name>
</gene>
<dbReference type="EMBL" id="SMJU01000011">
    <property type="protein sequence ID" value="TDB62711.1"/>
    <property type="molecule type" value="Genomic_DNA"/>
</dbReference>
<dbReference type="PANTHER" id="PTHR34580">
    <property type="match status" value="1"/>
</dbReference>
<feature type="domain" description="HTH deoR-type" evidence="3">
    <location>
        <begin position="8"/>
        <end position="63"/>
    </location>
</feature>
<dbReference type="InterPro" id="IPR026881">
    <property type="entry name" value="WYL_dom"/>
</dbReference>
<organism evidence="4 5">
    <name type="scientific">Arundinibacter roseus</name>
    <dbReference type="NCBI Taxonomy" id="2070510"/>
    <lineage>
        <taxon>Bacteria</taxon>
        <taxon>Pseudomonadati</taxon>
        <taxon>Bacteroidota</taxon>
        <taxon>Cytophagia</taxon>
        <taxon>Cytophagales</taxon>
        <taxon>Spirosomataceae</taxon>
        <taxon>Arundinibacter</taxon>
    </lineage>
</organism>
<dbReference type="Pfam" id="PF08279">
    <property type="entry name" value="HTH_11"/>
    <property type="match status" value="1"/>
</dbReference>
<dbReference type="GO" id="GO:0003700">
    <property type="term" value="F:DNA-binding transcription factor activity"/>
    <property type="evidence" value="ECO:0007669"/>
    <property type="project" value="InterPro"/>
</dbReference>
<dbReference type="PROSITE" id="PS52050">
    <property type="entry name" value="WYL"/>
    <property type="match status" value="1"/>
</dbReference>
<evidence type="ECO:0000259" key="3">
    <source>
        <dbReference type="PROSITE" id="PS51000"/>
    </source>
</evidence>
<accession>A0A4R4K8F0</accession>
<evidence type="ECO:0000313" key="4">
    <source>
        <dbReference type="EMBL" id="TDB62711.1"/>
    </source>
</evidence>
<dbReference type="AlphaFoldDB" id="A0A4R4K8F0"/>
<dbReference type="Pfam" id="PF25583">
    <property type="entry name" value="WCX"/>
    <property type="match status" value="1"/>
</dbReference>
<dbReference type="Gene3D" id="1.10.10.10">
    <property type="entry name" value="Winged helix-like DNA-binding domain superfamily/Winged helix DNA-binding domain"/>
    <property type="match status" value="1"/>
</dbReference>
<dbReference type="InterPro" id="IPR028349">
    <property type="entry name" value="PafC-like"/>
</dbReference>
<name>A0A4R4K8F0_9BACT</name>
<dbReference type="PROSITE" id="PS51000">
    <property type="entry name" value="HTH_DEOR_2"/>
    <property type="match status" value="1"/>
</dbReference>
<dbReference type="Proteomes" id="UP000295706">
    <property type="component" value="Unassembled WGS sequence"/>
</dbReference>
<dbReference type="PIRSF" id="PIRSF016838">
    <property type="entry name" value="PafC"/>
    <property type="match status" value="1"/>
</dbReference>
<evidence type="ECO:0000256" key="1">
    <source>
        <dbReference type="ARBA" id="ARBA00023015"/>
    </source>
</evidence>
<reference evidence="4 5" key="1">
    <citation type="submission" date="2019-02" db="EMBL/GenBank/DDBJ databases">
        <title>Arundinibacter roseus gen. nov., sp. nov., a new member of the family Cytophagaceae.</title>
        <authorList>
            <person name="Szuroczki S."/>
            <person name="Khayer B."/>
            <person name="Sproer C."/>
            <person name="Toumi M."/>
            <person name="Szabo A."/>
            <person name="Felfoldi T."/>
            <person name="Schumann P."/>
            <person name="Toth E."/>
        </authorList>
    </citation>
    <scope>NUCLEOTIDE SEQUENCE [LARGE SCALE GENOMIC DNA]</scope>
    <source>
        <strain evidence="4 5">DMA-k-7a</strain>
    </source>
</reference>
<dbReference type="Pfam" id="PF13280">
    <property type="entry name" value="WYL"/>
    <property type="match status" value="1"/>
</dbReference>
<sequence length="324" mass="36867">MKDSEVTRLSRLVALLTLLQTKRTVTATELADRFKVSTRTIYRDIRTLESAGVPIVTQEGKGYSMLEGYRLAPVMFTRDEALSLLIAEKLASRLTDKATAQLTGAAMDKIRAALRQSDRDHLETVAPYIQVLEPASVSNHSNIYQQLVTAVTARQVVRMGYQSADSFVQTVREIEPIGLYLSQHWHVVAYCRLRQAFRNFRLDRISRLVISQEMFEARTETLQQYWIDEAKRRDKEKVVIHFNPLIALPAQVQFLHDTRRQYGFTHEEVLSDGNLSMVFLVGSLPYLASWLLPFAGAISVVEPAQLRVCLSKLAQLAYDSFSIR</sequence>
<dbReference type="InterPro" id="IPR051534">
    <property type="entry name" value="CBASS_pafABC_assoc_protein"/>
</dbReference>
<keyword evidence="2" id="KW-0804">Transcription</keyword>
<dbReference type="InterPro" id="IPR036388">
    <property type="entry name" value="WH-like_DNA-bd_sf"/>
</dbReference>
<keyword evidence="1" id="KW-0805">Transcription regulation</keyword>
<proteinExistence type="predicted"/>
<evidence type="ECO:0000256" key="2">
    <source>
        <dbReference type="ARBA" id="ARBA00023163"/>
    </source>
</evidence>
<evidence type="ECO:0000313" key="5">
    <source>
        <dbReference type="Proteomes" id="UP000295706"/>
    </source>
</evidence>
<dbReference type="OrthoDB" id="9815009at2"/>
<dbReference type="InterPro" id="IPR013196">
    <property type="entry name" value="HTH_11"/>
</dbReference>
<dbReference type="SUPFAM" id="SSF46785">
    <property type="entry name" value="Winged helix' DNA-binding domain"/>
    <property type="match status" value="1"/>
</dbReference>
<keyword evidence="5" id="KW-1185">Reference proteome</keyword>
<dbReference type="InterPro" id="IPR057727">
    <property type="entry name" value="WCX_dom"/>
</dbReference>
<dbReference type="InterPro" id="IPR036390">
    <property type="entry name" value="WH_DNA-bd_sf"/>
</dbReference>
<comment type="caution">
    <text evidence="4">The sequence shown here is derived from an EMBL/GenBank/DDBJ whole genome shotgun (WGS) entry which is preliminary data.</text>
</comment>
<dbReference type="RefSeq" id="WP_132120009.1">
    <property type="nucleotide sequence ID" value="NZ_SMJU01000011.1"/>
</dbReference>
<dbReference type="PANTHER" id="PTHR34580:SF3">
    <property type="entry name" value="PROTEIN PAFB"/>
    <property type="match status" value="1"/>
</dbReference>
<dbReference type="SMART" id="SM00420">
    <property type="entry name" value="HTH_DEOR"/>
    <property type="match status" value="1"/>
</dbReference>
<dbReference type="InterPro" id="IPR001034">
    <property type="entry name" value="DeoR_HTH"/>
</dbReference>